<dbReference type="AlphaFoldDB" id="A0A0F9ZM71"/>
<dbReference type="NCBIfam" id="NF000955">
    <property type="entry name" value="PRK00099.1-1"/>
    <property type="match status" value="1"/>
</dbReference>
<dbReference type="Pfam" id="PF00466">
    <property type="entry name" value="Ribosomal_L10"/>
    <property type="match status" value="1"/>
</dbReference>
<dbReference type="GO" id="GO:0005840">
    <property type="term" value="C:ribosome"/>
    <property type="evidence" value="ECO:0007669"/>
    <property type="project" value="UniProtKB-KW"/>
</dbReference>
<evidence type="ECO:0000256" key="1">
    <source>
        <dbReference type="ARBA" id="ARBA00008889"/>
    </source>
</evidence>
<sequence>MLKQGKIDLVTKLTPKLKNSSCLIFVNFAGLSVTLQQKLKRELKEIGADMTVIKNTLIKRAGKEAGLPDEILNEQILSGQTALILSEGDSIAPIQVIGKFAKENNVPQFKVGIIDGNLQDKEALLKISILPTKDVLFSQVVGSLISPMYGLTNTLQGNLQKLIYILKSKAGD</sequence>
<keyword evidence="3 5" id="KW-0687">Ribonucleoprotein</keyword>
<keyword evidence="5" id="KW-0699">rRNA-binding</keyword>
<dbReference type="InterPro" id="IPR022973">
    <property type="entry name" value="Ribosomal_uL10_bac"/>
</dbReference>
<keyword evidence="5" id="KW-0694">RNA-binding</keyword>
<dbReference type="EMBL" id="LBOW01000002">
    <property type="protein sequence ID" value="KKP45348.1"/>
    <property type="molecule type" value="Genomic_DNA"/>
</dbReference>
<evidence type="ECO:0000256" key="4">
    <source>
        <dbReference type="ARBA" id="ARBA00035202"/>
    </source>
</evidence>
<dbReference type="HAMAP" id="MF_00362">
    <property type="entry name" value="Ribosomal_uL10"/>
    <property type="match status" value="1"/>
</dbReference>
<evidence type="ECO:0000256" key="5">
    <source>
        <dbReference type="HAMAP-Rule" id="MF_00362"/>
    </source>
</evidence>
<comment type="similarity">
    <text evidence="1 5">Belongs to the universal ribosomal protein uL10 family.</text>
</comment>
<gene>
    <name evidence="5" type="primary">rplJ</name>
    <name evidence="6" type="ORF">UR35_C0002G0181</name>
</gene>
<evidence type="ECO:0000313" key="7">
    <source>
        <dbReference type="Proteomes" id="UP000034778"/>
    </source>
</evidence>
<dbReference type="InterPro" id="IPR047865">
    <property type="entry name" value="Ribosomal_uL10_bac_type"/>
</dbReference>
<reference evidence="6 7" key="1">
    <citation type="journal article" date="2015" name="Nature">
        <title>rRNA introns, odd ribosomes, and small enigmatic genomes across a large radiation of phyla.</title>
        <authorList>
            <person name="Brown C.T."/>
            <person name="Hug L.A."/>
            <person name="Thomas B.C."/>
            <person name="Sharon I."/>
            <person name="Castelle C.J."/>
            <person name="Singh A."/>
            <person name="Wilkins M.J."/>
            <person name="Williams K.H."/>
            <person name="Banfield J.F."/>
        </authorList>
    </citation>
    <scope>NUCLEOTIDE SEQUENCE [LARGE SCALE GENOMIC DNA]</scope>
</reference>
<dbReference type="CDD" id="cd05797">
    <property type="entry name" value="Ribosomal_L10"/>
    <property type="match status" value="1"/>
</dbReference>
<proteinExistence type="inferred from homology"/>
<dbReference type="SUPFAM" id="SSF160369">
    <property type="entry name" value="Ribosomal protein L10-like"/>
    <property type="match status" value="1"/>
</dbReference>
<dbReference type="InterPro" id="IPR043141">
    <property type="entry name" value="Ribosomal_uL10-like_sf"/>
</dbReference>
<comment type="function">
    <text evidence="5">Forms part of the ribosomal stalk, playing a central role in the interaction of the ribosome with GTP-bound translation factors.</text>
</comment>
<dbReference type="PANTHER" id="PTHR11560">
    <property type="entry name" value="39S RIBOSOMAL PROTEIN L10, MITOCHONDRIAL"/>
    <property type="match status" value="1"/>
</dbReference>
<dbReference type="GO" id="GO:0006412">
    <property type="term" value="P:translation"/>
    <property type="evidence" value="ECO:0007669"/>
    <property type="project" value="UniProtKB-UniRule"/>
</dbReference>
<dbReference type="Gene3D" id="6.10.250.290">
    <property type="match status" value="1"/>
</dbReference>
<dbReference type="InterPro" id="IPR001790">
    <property type="entry name" value="Ribosomal_uL10"/>
</dbReference>
<organism evidence="6 7">
    <name type="scientific">Candidatus Woesebacteria bacterium GW2011_GWB1_33_22</name>
    <dbReference type="NCBI Taxonomy" id="1618566"/>
    <lineage>
        <taxon>Bacteria</taxon>
        <taxon>Candidatus Woeseibacteriota</taxon>
    </lineage>
</organism>
<evidence type="ECO:0000256" key="3">
    <source>
        <dbReference type="ARBA" id="ARBA00023274"/>
    </source>
</evidence>
<dbReference type="Proteomes" id="UP000034778">
    <property type="component" value="Unassembled WGS sequence"/>
</dbReference>
<keyword evidence="2 5" id="KW-0689">Ribosomal protein</keyword>
<evidence type="ECO:0000256" key="2">
    <source>
        <dbReference type="ARBA" id="ARBA00022980"/>
    </source>
</evidence>
<dbReference type="Gene3D" id="3.30.70.1730">
    <property type="match status" value="1"/>
</dbReference>
<dbReference type="STRING" id="1618566.UR35_C0002G0181"/>
<accession>A0A0F9ZM71</accession>
<comment type="caution">
    <text evidence="6">The sequence shown here is derived from an EMBL/GenBank/DDBJ whole genome shotgun (WGS) entry which is preliminary data.</text>
</comment>
<comment type="subunit">
    <text evidence="5">Part of the ribosomal stalk of the 50S ribosomal subunit. The N-terminus interacts with L11 and the large rRNA to form the base of the stalk. The C-terminus forms an elongated spine to which L12 dimers bind in a sequential fashion forming a multimeric L10(L12)X complex.</text>
</comment>
<name>A0A0F9ZM71_9BACT</name>
<evidence type="ECO:0000313" key="6">
    <source>
        <dbReference type="EMBL" id="KKP45348.1"/>
    </source>
</evidence>
<protein>
    <recommendedName>
        <fullName evidence="4 5">Large ribosomal subunit protein uL10</fullName>
    </recommendedName>
</protein>
<dbReference type="GO" id="GO:0070180">
    <property type="term" value="F:large ribosomal subunit rRNA binding"/>
    <property type="evidence" value="ECO:0007669"/>
    <property type="project" value="UniProtKB-UniRule"/>
</dbReference>
<dbReference type="GO" id="GO:1990904">
    <property type="term" value="C:ribonucleoprotein complex"/>
    <property type="evidence" value="ECO:0007669"/>
    <property type="project" value="UniProtKB-KW"/>
</dbReference>